<gene>
    <name evidence="1" type="ORF">WT26_33925</name>
</gene>
<accession>A0A1B4Q3H0</accession>
<proteinExistence type="predicted"/>
<dbReference type="Pfam" id="PF12306">
    <property type="entry name" value="PixA"/>
    <property type="match status" value="1"/>
</dbReference>
<dbReference type="RefSeq" id="WP_069274997.1">
    <property type="nucleotide sequence ID" value="NZ_CP013444.1"/>
</dbReference>
<dbReference type="EMBL" id="CP013444">
    <property type="protein sequence ID" value="AOK20717.1"/>
    <property type="molecule type" value="Genomic_DNA"/>
</dbReference>
<evidence type="ECO:0008006" key="3">
    <source>
        <dbReference type="Google" id="ProtNLM"/>
    </source>
</evidence>
<name>A0A1B4Q3H0_BURCE</name>
<protein>
    <recommendedName>
        <fullName evidence="3">Inclusion body protein</fullName>
    </recommendedName>
</protein>
<evidence type="ECO:0000313" key="1">
    <source>
        <dbReference type="EMBL" id="AOK20717.1"/>
    </source>
</evidence>
<dbReference type="Gene3D" id="2.60.40.3910">
    <property type="entry name" value="Inclusion body protein"/>
    <property type="match status" value="1"/>
</dbReference>
<sequence length="187" mass="21059">MPEILSTYNIVDVLTAIDVEKILSDLPASQLSKNPQYPTTLKSNGHDEIYMITTDKNVISGQAGDALNVSVDVNDIIRWRTTSLTVVADYRCIIYQVKLKKNIEGAHPDYPLLSDPHFAHTYPSEPDPKPGWPNNGVEKRTSSDYFWHSTAQSEGTAIYTFVVAIYKHNSVEPLGYFSWDPKITIRN</sequence>
<dbReference type="Proteomes" id="UP000094776">
    <property type="component" value="Chromosome 2"/>
</dbReference>
<reference evidence="1 2" key="1">
    <citation type="submission" date="2015-12" db="EMBL/GenBank/DDBJ databases">
        <title>Diversity of Burkholderia near neighbor genomes.</title>
        <authorList>
            <person name="Sahl J."/>
            <person name="Wagner D."/>
            <person name="Keim P."/>
        </authorList>
    </citation>
    <scope>NUCLEOTIDE SEQUENCE [LARGE SCALE GENOMIC DNA]</scope>
    <source>
        <strain evidence="1 2">MSMB1184WGS</strain>
    </source>
</reference>
<evidence type="ECO:0000313" key="2">
    <source>
        <dbReference type="Proteomes" id="UP000094776"/>
    </source>
</evidence>
<organism evidence="1 2">
    <name type="scientific">Burkholderia cepacia</name>
    <name type="common">Pseudomonas cepacia</name>
    <dbReference type="NCBI Taxonomy" id="292"/>
    <lineage>
        <taxon>Bacteria</taxon>
        <taxon>Pseudomonadati</taxon>
        <taxon>Pseudomonadota</taxon>
        <taxon>Betaproteobacteria</taxon>
        <taxon>Burkholderiales</taxon>
        <taxon>Burkholderiaceae</taxon>
        <taxon>Burkholderia</taxon>
        <taxon>Burkholderia cepacia complex</taxon>
    </lineage>
</organism>
<dbReference type="InterPro" id="IPR021087">
    <property type="entry name" value="Uncharacterised_PixA/AidA"/>
</dbReference>
<dbReference type="AlphaFoldDB" id="A0A1B4Q3H0"/>
<dbReference type="InterPro" id="IPR038712">
    <property type="entry name" value="PixA-like_sf"/>
</dbReference>